<organism evidence="4 5">
    <name type="scientific">Paracoccidioides lutzii (strain ATCC MYA-826 / Pb01)</name>
    <name type="common">Paracoccidioides brasiliensis</name>
    <dbReference type="NCBI Taxonomy" id="502779"/>
    <lineage>
        <taxon>Eukaryota</taxon>
        <taxon>Fungi</taxon>
        <taxon>Dikarya</taxon>
        <taxon>Ascomycota</taxon>
        <taxon>Pezizomycotina</taxon>
        <taxon>Eurotiomycetes</taxon>
        <taxon>Eurotiomycetidae</taxon>
        <taxon>Onygenales</taxon>
        <taxon>Ajellomycetaceae</taxon>
        <taxon>Paracoccidioides</taxon>
    </lineage>
</organism>
<dbReference type="EMBL" id="KN294051">
    <property type="protein sequence ID" value="EEH40556.2"/>
    <property type="molecule type" value="Genomic_DNA"/>
</dbReference>
<dbReference type="SUPFAM" id="SSF52743">
    <property type="entry name" value="Subtilisin-like"/>
    <property type="match status" value="1"/>
</dbReference>
<evidence type="ECO:0000313" key="5">
    <source>
        <dbReference type="Proteomes" id="UP000002059"/>
    </source>
</evidence>
<name>C1HE16_PARBA</name>
<dbReference type="InterPro" id="IPR001375">
    <property type="entry name" value="Peptidase_S9_cat"/>
</dbReference>
<feature type="domain" description="Peptidase S9 prolyl oligopeptidase catalytic" evidence="3">
    <location>
        <begin position="455"/>
        <end position="618"/>
    </location>
</feature>
<dbReference type="Pfam" id="PF00326">
    <property type="entry name" value="Peptidase_S9"/>
    <property type="match status" value="1"/>
</dbReference>
<keyword evidence="5" id="KW-1185">Reference proteome</keyword>
<dbReference type="GO" id="GO:0006508">
    <property type="term" value="P:proteolysis"/>
    <property type="evidence" value="ECO:0007669"/>
    <property type="project" value="InterPro"/>
</dbReference>
<dbReference type="KEGG" id="pbl:PAAG_09009"/>
<dbReference type="PANTHER" id="PTHR43037:SF4">
    <property type="entry name" value="PEPTIDASE S9 PROLYL OLIGOPEPTIDASE CATALYTIC DOMAIN-CONTAINING PROTEIN"/>
    <property type="match status" value="1"/>
</dbReference>
<dbReference type="Proteomes" id="UP000002059">
    <property type="component" value="Partially assembled WGS sequence"/>
</dbReference>
<sequence>MFPLVERGSKADVLANMDANMNRILLPPPSISLSRTWHVLGPFSIGTREATWGADPLEVLGGFRNISFAHDPNATFASALGLNGTVNWSVLEASELVMSDDGSAKATLDLGFPDVDWAFLQSIYGWAALQYQAWARGSITVLASGADGGRSTTTNVAAVAAATTTTTAAAAAAATVAIFTDGLLEIWIDGEPYFGGDFYTYRRAPILMNLAAGEHVIDLRFVRDVRAMGGVGEPRVRADVEVKQLRHFAEDGEGAEDGDGEVQLGLDAGSLLVAEVVEGRLISPFASVIVRNYHHKRWVEVTDIRTVDDDVRSAGSGPTLSLLHSPLTLAPFQSRPMSFRIDFRDQSPSNFSFQFSYKFRSPDDDVRMQKTKRLPTTLTQRTISEAQKFTFLHPAAIVSYAILLPPLNTTCNSVGKHNLPVLLSLHGAGLEAADEQVRHMLDASYGVCAWIVFPTGGTSWSGDDWHTWGSADVHAAVAAIPDWMEAVEWEGPGVALEDWIVSGHSNGGQGTWFLLTHQSDKIIAAAPVSGYSSIENYVPYTMWHPSDLALTHLLRTSLQSFKHELLIPNLAGTPILQQHGSADDNVPAYHSRLLHQLIQENNWQSKYHELPDAGHWFTGVLTTPPLIDFYSHHASRRSYDDLLPKEFSFVVPSSGDMGSRGGIAVDQLSSPDRYGHIRVTREGNRGGLWHLKTRNVHRFHLLPGRMRVVSRPVEIRIDDPSTVFTVPGVHDGNATWFVKDEISGSWTMSSDGSWRDDLSQRYGRQNGAMDAILRTRGRFLIRICASGGKGSGELEKVAVQISRNLLQYFAADAEILPATNCANTSTSTNEAESNHSTGNLITLALADAFPPSSIPTFPISISKTHITIQPSRPEPTKLPIEPNLGAIFLRPLPRQRLELVIWGADVPGLRQASRLVPLLTGVGQPDFVVLGERGRWMGAAGAVSGGFLDRRWRRVGGVG</sequence>
<dbReference type="HOGENOM" id="CLU_014627_1_0_1"/>
<keyword evidence="1" id="KW-0732">Signal</keyword>
<dbReference type="STRING" id="502779.C1HE16"/>
<dbReference type="InterPro" id="IPR050955">
    <property type="entry name" value="Plant_Biomass_Hydrol_Est"/>
</dbReference>
<dbReference type="InterPro" id="IPR036852">
    <property type="entry name" value="Peptidase_S8/S53_dom_sf"/>
</dbReference>
<protein>
    <recommendedName>
        <fullName evidence="3">Peptidase S9 prolyl oligopeptidase catalytic domain-containing protein</fullName>
    </recommendedName>
</protein>
<dbReference type="VEuPathDB" id="FungiDB:PAAG_09009"/>
<keyword evidence="2" id="KW-0865">Zymogen</keyword>
<reference evidence="4 5" key="1">
    <citation type="journal article" date="2011" name="PLoS Genet.">
        <title>Comparative genomic analysis of human fungal pathogens causing paracoccidioidomycosis.</title>
        <authorList>
            <person name="Desjardins C.A."/>
            <person name="Champion M.D."/>
            <person name="Holder J.W."/>
            <person name="Muszewska A."/>
            <person name="Goldberg J."/>
            <person name="Bailao A.M."/>
            <person name="Brigido M.M."/>
            <person name="Ferreira M.E."/>
            <person name="Garcia A.M."/>
            <person name="Grynberg M."/>
            <person name="Gujja S."/>
            <person name="Heiman D.I."/>
            <person name="Henn M.R."/>
            <person name="Kodira C.D."/>
            <person name="Leon-Narvaez H."/>
            <person name="Longo L.V."/>
            <person name="Ma L.J."/>
            <person name="Malavazi I."/>
            <person name="Matsuo A.L."/>
            <person name="Morais F.V."/>
            <person name="Pereira M."/>
            <person name="Rodriguez-Brito S."/>
            <person name="Sakthikumar S."/>
            <person name="Salem-Izacc S.M."/>
            <person name="Sykes S.M."/>
            <person name="Teixeira M.M."/>
            <person name="Vallejo M.C."/>
            <person name="Walter M.E."/>
            <person name="Yandava C."/>
            <person name="Young S."/>
            <person name="Zeng Q."/>
            <person name="Zucker J."/>
            <person name="Felipe M.S."/>
            <person name="Goldman G.H."/>
            <person name="Haas B.J."/>
            <person name="McEwen J.G."/>
            <person name="Nino-Vega G."/>
            <person name="Puccia R."/>
            <person name="San-Blas G."/>
            <person name="Soares C.M."/>
            <person name="Birren B.W."/>
            <person name="Cuomo C.A."/>
        </authorList>
    </citation>
    <scope>NUCLEOTIDE SEQUENCE [LARGE SCALE GENOMIC DNA]</scope>
    <source>
        <strain evidence="5">ATCC MYA-826 / Pb01</strain>
    </source>
</reference>
<evidence type="ECO:0000313" key="4">
    <source>
        <dbReference type="EMBL" id="EEH40556.2"/>
    </source>
</evidence>
<dbReference type="GO" id="GO:0004252">
    <property type="term" value="F:serine-type endopeptidase activity"/>
    <property type="evidence" value="ECO:0007669"/>
    <property type="project" value="InterPro"/>
</dbReference>
<evidence type="ECO:0000256" key="2">
    <source>
        <dbReference type="ARBA" id="ARBA00023145"/>
    </source>
</evidence>
<evidence type="ECO:0000256" key="1">
    <source>
        <dbReference type="ARBA" id="ARBA00022729"/>
    </source>
</evidence>
<dbReference type="OMA" id="HAREQHF"/>
<dbReference type="OrthoDB" id="449091at2759"/>
<dbReference type="Gene3D" id="3.40.50.1820">
    <property type="entry name" value="alpha/beta hydrolase"/>
    <property type="match status" value="1"/>
</dbReference>
<dbReference type="GeneID" id="9092293"/>
<accession>C1HE16</accession>
<dbReference type="RefSeq" id="XP_015701746.1">
    <property type="nucleotide sequence ID" value="XM_015846704.1"/>
</dbReference>
<dbReference type="AlphaFoldDB" id="C1HE16"/>
<evidence type="ECO:0000259" key="3">
    <source>
        <dbReference type="Pfam" id="PF00326"/>
    </source>
</evidence>
<proteinExistence type="predicted"/>
<dbReference type="PANTHER" id="PTHR43037">
    <property type="entry name" value="UNNAMED PRODUCT-RELATED"/>
    <property type="match status" value="1"/>
</dbReference>
<dbReference type="InterPro" id="IPR029058">
    <property type="entry name" value="AB_hydrolase_fold"/>
</dbReference>
<dbReference type="eggNOG" id="ENOG502QS8J">
    <property type="taxonomic scope" value="Eukaryota"/>
</dbReference>
<dbReference type="SUPFAM" id="SSF53474">
    <property type="entry name" value="alpha/beta-Hydrolases"/>
    <property type="match status" value="1"/>
</dbReference>
<gene>
    <name evidence="4" type="ORF">PAAG_09009</name>
</gene>